<evidence type="ECO:0000313" key="3">
    <source>
        <dbReference type="Proteomes" id="UP001066276"/>
    </source>
</evidence>
<dbReference type="Proteomes" id="UP001066276">
    <property type="component" value="Chromosome 5"/>
</dbReference>
<keyword evidence="3" id="KW-1185">Reference proteome</keyword>
<dbReference type="AlphaFoldDB" id="A0AAV7S5C0"/>
<accession>A0AAV7S5C0</accession>
<evidence type="ECO:0000256" key="1">
    <source>
        <dbReference type="SAM" id="MobiDB-lite"/>
    </source>
</evidence>
<dbReference type="EMBL" id="JANPWB010000009">
    <property type="protein sequence ID" value="KAJ1158473.1"/>
    <property type="molecule type" value="Genomic_DNA"/>
</dbReference>
<gene>
    <name evidence="2" type="ORF">NDU88_011161</name>
</gene>
<feature type="region of interest" description="Disordered" evidence="1">
    <location>
        <begin position="68"/>
        <end position="103"/>
    </location>
</feature>
<organism evidence="2 3">
    <name type="scientific">Pleurodeles waltl</name>
    <name type="common">Iberian ribbed newt</name>
    <dbReference type="NCBI Taxonomy" id="8319"/>
    <lineage>
        <taxon>Eukaryota</taxon>
        <taxon>Metazoa</taxon>
        <taxon>Chordata</taxon>
        <taxon>Craniata</taxon>
        <taxon>Vertebrata</taxon>
        <taxon>Euteleostomi</taxon>
        <taxon>Amphibia</taxon>
        <taxon>Batrachia</taxon>
        <taxon>Caudata</taxon>
        <taxon>Salamandroidea</taxon>
        <taxon>Salamandridae</taxon>
        <taxon>Pleurodelinae</taxon>
        <taxon>Pleurodeles</taxon>
    </lineage>
</organism>
<proteinExistence type="predicted"/>
<name>A0AAV7S5C0_PLEWA</name>
<reference evidence="2" key="1">
    <citation type="journal article" date="2022" name="bioRxiv">
        <title>Sequencing and chromosome-scale assembly of the giantPleurodeles waltlgenome.</title>
        <authorList>
            <person name="Brown T."/>
            <person name="Elewa A."/>
            <person name="Iarovenko S."/>
            <person name="Subramanian E."/>
            <person name="Araus A.J."/>
            <person name="Petzold A."/>
            <person name="Susuki M."/>
            <person name="Suzuki K.-i.T."/>
            <person name="Hayashi T."/>
            <person name="Toyoda A."/>
            <person name="Oliveira C."/>
            <person name="Osipova E."/>
            <person name="Leigh N.D."/>
            <person name="Simon A."/>
            <person name="Yun M.H."/>
        </authorList>
    </citation>
    <scope>NUCLEOTIDE SEQUENCE</scope>
    <source>
        <strain evidence="2">20211129_DDA</strain>
        <tissue evidence="2">Liver</tissue>
    </source>
</reference>
<sequence>MLPLGSAQRPSGGSVVLVEAHRVSERQSDMQICAAERFLELNGTEGVSGASHLTRAVSELLRVWHAEGAPPPVGARSPGSEDTASGAGGVAGRRPTRSRVRSPAALVPLGMTASAGSGRVREVRAGSSLPPRVRAGSGAEWWRCLARSSAHSRRQVLCRATLANALQ</sequence>
<evidence type="ECO:0000313" key="2">
    <source>
        <dbReference type="EMBL" id="KAJ1158473.1"/>
    </source>
</evidence>
<protein>
    <submittedName>
        <fullName evidence="2">Uncharacterized protein</fullName>
    </submittedName>
</protein>
<comment type="caution">
    <text evidence="2">The sequence shown here is derived from an EMBL/GenBank/DDBJ whole genome shotgun (WGS) entry which is preliminary data.</text>
</comment>